<feature type="compositionally biased region" description="Low complexity" evidence="1">
    <location>
        <begin position="109"/>
        <end position="129"/>
    </location>
</feature>
<reference evidence="2 3" key="1">
    <citation type="journal article" date="2015" name="Genome Biol. Evol.">
        <title>Comparative Genomics of a Bacterivorous Green Alga Reveals Evolutionary Causalities and Consequences of Phago-Mixotrophic Mode of Nutrition.</title>
        <authorList>
            <person name="Burns J.A."/>
            <person name="Paasch A."/>
            <person name="Narechania A."/>
            <person name="Kim E."/>
        </authorList>
    </citation>
    <scope>NUCLEOTIDE SEQUENCE [LARGE SCALE GENOMIC DNA]</scope>
    <source>
        <strain evidence="2 3">PLY_AMNH</strain>
    </source>
</reference>
<sequence length="129" mass="13965">MLRNAFHFAVKNVSAQTGAGLAARHSAPELLFPLSRSVPSVYRCCHFAAPPPSMEVPPTISQVRRPETLRVHPYSLLPHLKPLRQPERAPAWWMKPHNRSSPSPQARGVAASAPPSAKPTAVAANALAQ</sequence>
<proteinExistence type="predicted"/>
<name>A0AAE0GT19_9CHLO</name>
<evidence type="ECO:0000256" key="1">
    <source>
        <dbReference type="SAM" id="MobiDB-lite"/>
    </source>
</evidence>
<dbReference type="AlphaFoldDB" id="A0AAE0GT19"/>
<organism evidence="2 3">
    <name type="scientific">Cymbomonas tetramitiformis</name>
    <dbReference type="NCBI Taxonomy" id="36881"/>
    <lineage>
        <taxon>Eukaryota</taxon>
        <taxon>Viridiplantae</taxon>
        <taxon>Chlorophyta</taxon>
        <taxon>Pyramimonadophyceae</taxon>
        <taxon>Pyramimonadales</taxon>
        <taxon>Pyramimonadaceae</taxon>
        <taxon>Cymbomonas</taxon>
    </lineage>
</organism>
<dbReference type="EMBL" id="LGRX02002709">
    <property type="protein sequence ID" value="KAK3283586.1"/>
    <property type="molecule type" value="Genomic_DNA"/>
</dbReference>
<accession>A0AAE0GT19</accession>
<gene>
    <name evidence="2" type="ORF">CYMTET_8723</name>
</gene>
<evidence type="ECO:0000313" key="2">
    <source>
        <dbReference type="EMBL" id="KAK3283586.1"/>
    </source>
</evidence>
<dbReference type="Proteomes" id="UP001190700">
    <property type="component" value="Unassembled WGS sequence"/>
</dbReference>
<evidence type="ECO:0000313" key="3">
    <source>
        <dbReference type="Proteomes" id="UP001190700"/>
    </source>
</evidence>
<feature type="region of interest" description="Disordered" evidence="1">
    <location>
        <begin position="91"/>
        <end position="129"/>
    </location>
</feature>
<comment type="caution">
    <text evidence="2">The sequence shown here is derived from an EMBL/GenBank/DDBJ whole genome shotgun (WGS) entry which is preliminary data.</text>
</comment>
<keyword evidence="3" id="KW-1185">Reference proteome</keyword>
<protein>
    <submittedName>
        <fullName evidence="2">Uncharacterized protein</fullName>
    </submittedName>
</protein>